<dbReference type="GO" id="GO:0016491">
    <property type="term" value="F:oxidoreductase activity"/>
    <property type="evidence" value="ECO:0007669"/>
    <property type="project" value="InterPro"/>
</dbReference>
<feature type="domain" description="Fatty acid hydroxylase" evidence="2">
    <location>
        <begin position="10"/>
        <end position="142"/>
    </location>
</feature>
<dbReference type="GO" id="GO:0005506">
    <property type="term" value="F:iron ion binding"/>
    <property type="evidence" value="ECO:0007669"/>
    <property type="project" value="InterPro"/>
</dbReference>
<evidence type="ECO:0000313" key="4">
    <source>
        <dbReference type="Proteomes" id="UP000191901"/>
    </source>
</evidence>
<dbReference type="KEGG" id="hhg:XM38_025960"/>
<dbReference type="RefSeq" id="WP_080813906.1">
    <property type="nucleotide sequence ID" value="NZ_CP021983.2"/>
</dbReference>
<organism evidence="3 4">
    <name type="scientific">Halomicronema hongdechloris C2206</name>
    <dbReference type="NCBI Taxonomy" id="1641165"/>
    <lineage>
        <taxon>Bacteria</taxon>
        <taxon>Bacillati</taxon>
        <taxon>Cyanobacteriota</taxon>
        <taxon>Cyanophyceae</taxon>
        <taxon>Nodosilineales</taxon>
        <taxon>Nodosilineaceae</taxon>
        <taxon>Halomicronema</taxon>
    </lineage>
</organism>
<feature type="transmembrane region" description="Helical" evidence="1">
    <location>
        <begin position="68"/>
        <end position="90"/>
    </location>
</feature>
<evidence type="ECO:0000256" key="1">
    <source>
        <dbReference type="SAM" id="Phobius"/>
    </source>
</evidence>
<sequence length="169" mass="19623">MVSIVLTAFLLLLLGDFVGTFGYHVPGHVFGKFHAIVHHSPNRSFIRYAIHHRRPIALIDGFLGAFPYLMFIPWLWSLSPVGVLLGLAVAELHVIWRHQFALDYQTPPAIQQICRVCGITTPERHWQHHRDARKAYGDIFAFFGPPARWWLSQLMALKRALRRRPWKRV</sequence>
<dbReference type="EMBL" id="CP021983">
    <property type="protein sequence ID" value="ASC71642.1"/>
    <property type="molecule type" value="Genomic_DNA"/>
</dbReference>
<dbReference type="Proteomes" id="UP000191901">
    <property type="component" value="Chromosome"/>
</dbReference>
<keyword evidence="1" id="KW-1133">Transmembrane helix</keyword>
<reference evidence="3 4" key="1">
    <citation type="journal article" date="2016" name="Biochim. Biophys. Acta">
        <title>Characterization of red-shifted phycobilisomes isolated from the chlorophyll f-containing cyanobacterium Halomicronema hongdechloris.</title>
        <authorList>
            <person name="Li Y."/>
            <person name="Lin Y."/>
            <person name="Garvey C.J."/>
            <person name="Birch D."/>
            <person name="Corkery R.W."/>
            <person name="Loughlin P.C."/>
            <person name="Scheer H."/>
            <person name="Willows R.D."/>
            <person name="Chen M."/>
        </authorList>
    </citation>
    <scope>NUCLEOTIDE SEQUENCE [LARGE SCALE GENOMIC DNA]</scope>
    <source>
        <strain evidence="3 4">C2206</strain>
    </source>
</reference>
<keyword evidence="1" id="KW-0812">Transmembrane</keyword>
<gene>
    <name evidence="3" type="ORF">XM38_025960</name>
</gene>
<dbReference type="AlphaFoldDB" id="A0A1Z3HMX2"/>
<dbReference type="GO" id="GO:0008610">
    <property type="term" value="P:lipid biosynthetic process"/>
    <property type="evidence" value="ECO:0007669"/>
    <property type="project" value="InterPro"/>
</dbReference>
<evidence type="ECO:0000259" key="2">
    <source>
        <dbReference type="Pfam" id="PF04116"/>
    </source>
</evidence>
<dbReference type="OrthoDB" id="530463at2"/>
<evidence type="ECO:0000313" key="3">
    <source>
        <dbReference type="EMBL" id="ASC71642.1"/>
    </source>
</evidence>
<dbReference type="STRING" id="1641165.XM38_25890"/>
<name>A0A1Z3HMX2_9CYAN</name>
<protein>
    <recommendedName>
        <fullName evidence="2">Fatty acid hydroxylase domain-containing protein</fullName>
    </recommendedName>
</protein>
<keyword evidence="4" id="KW-1185">Reference proteome</keyword>
<accession>A0A1Z3HMX2</accession>
<keyword evidence="1" id="KW-0472">Membrane</keyword>
<dbReference type="Pfam" id="PF04116">
    <property type="entry name" value="FA_hydroxylase"/>
    <property type="match status" value="1"/>
</dbReference>
<dbReference type="InterPro" id="IPR006694">
    <property type="entry name" value="Fatty_acid_hydroxylase"/>
</dbReference>
<proteinExistence type="predicted"/>